<name>A0ABD5BAY0_ELIMR</name>
<dbReference type="EMBL" id="JAUCQJ010000005">
    <property type="protein sequence ID" value="MDQ8750238.1"/>
    <property type="molecule type" value="Genomic_DNA"/>
</dbReference>
<protein>
    <recommendedName>
        <fullName evidence="3">WYL domain-containing protein</fullName>
    </recommendedName>
</protein>
<evidence type="ECO:0008006" key="3">
    <source>
        <dbReference type="Google" id="ProtNLM"/>
    </source>
</evidence>
<evidence type="ECO:0000313" key="2">
    <source>
        <dbReference type="Proteomes" id="UP001239265"/>
    </source>
</evidence>
<evidence type="ECO:0000313" key="1">
    <source>
        <dbReference type="EMBL" id="MDQ8750238.1"/>
    </source>
</evidence>
<dbReference type="Proteomes" id="UP001239265">
    <property type="component" value="Unassembled WGS sequence"/>
</dbReference>
<sequence>MVDFLYYTFLYQYQIGNTELSYTKIKRVLSNSVSDFQSADKNISAFYELLKYGLIDVYEKDKYSLTQSCIFSNPRSNYSLGINIPESVIENFKNYKINSCLGLTIFYNLPLNEINTELIHIVFDFKSYTNNFSNVNEIVKNWKTIKNEEIEQYLSLEYYDFQYNRWIKTQTIEGEYSLFKKYVVNDYFYSYLFKYGNNFFDISIGETEKIRMLTIGNPNSKFIQYKPSSKEVVLISYFNYPNFLYKTFFITHILNTGTFPSENKFRVDQKDFLHIIKKLKLNYEML</sequence>
<proteinExistence type="predicted"/>
<gene>
    <name evidence="1" type="ORF">QT385_16400</name>
</gene>
<comment type="caution">
    <text evidence="1">The sequence shown here is derived from an EMBL/GenBank/DDBJ whole genome shotgun (WGS) entry which is preliminary data.</text>
</comment>
<reference evidence="1 2" key="1">
    <citation type="submission" date="2023-06" db="EMBL/GenBank/DDBJ databases">
        <title>Nosocomial Elizabethkingia miricola genome.</title>
        <authorList>
            <person name="Morgado S."/>
            <person name="Fonseca E."/>
            <person name="Freitas F."/>
            <person name="Vicente A.C."/>
        </authorList>
    </citation>
    <scope>NUCLEOTIDE SEQUENCE [LARGE SCALE GENOMIC DNA]</scope>
    <source>
        <strain evidence="1 2">EM15</strain>
    </source>
</reference>
<accession>A0ABD5BAY0</accession>
<organism evidence="1 2">
    <name type="scientific">Elizabethkingia miricola</name>
    <name type="common">Chryseobacterium miricola</name>
    <dbReference type="NCBI Taxonomy" id="172045"/>
    <lineage>
        <taxon>Bacteria</taxon>
        <taxon>Pseudomonadati</taxon>
        <taxon>Bacteroidota</taxon>
        <taxon>Flavobacteriia</taxon>
        <taxon>Flavobacteriales</taxon>
        <taxon>Weeksellaceae</taxon>
        <taxon>Elizabethkingia</taxon>
    </lineage>
</organism>
<dbReference type="RefSeq" id="WP_309047181.1">
    <property type="nucleotide sequence ID" value="NZ_JAUCQJ010000005.1"/>
</dbReference>
<dbReference type="AlphaFoldDB" id="A0ABD5BAY0"/>